<accession>A0AA41WFU5</accession>
<keyword evidence="4 11" id="KW-0808">Transferase</keyword>
<keyword evidence="5 9" id="KW-0812">Transmembrane</keyword>
<evidence type="ECO:0000256" key="8">
    <source>
        <dbReference type="SAM" id="MobiDB-lite"/>
    </source>
</evidence>
<feature type="transmembrane region" description="Helical" evidence="9">
    <location>
        <begin position="376"/>
        <end position="396"/>
    </location>
</feature>
<evidence type="ECO:0000256" key="6">
    <source>
        <dbReference type="ARBA" id="ARBA00022989"/>
    </source>
</evidence>
<evidence type="ECO:0000256" key="5">
    <source>
        <dbReference type="ARBA" id="ARBA00022692"/>
    </source>
</evidence>
<dbReference type="RefSeq" id="WP_284057065.1">
    <property type="nucleotide sequence ID" value="NZ_JAMSLR010000005.1"/>
</dbReference>
<evidence type="ECO:0000256" key="9">
    <source>
        <dbReference type="SAM" id="Phobius"/>
    </source>
</evidence>
<evidence type="ECO:0000313" key="11">
    <source>
        <dbReference type="EMBL" id="MCM8749285.1"/>
    </source>
</evidence>
<dbReference type="Pfam" id="PF13231">
    <property type="entry name" value="PMT_2"/>
    <property type="match status" value="1"/>
</dbReference>
<dbReference type="EMBL" id="JAMSLR010000005">
    <property type="protein sequence ID" value="MCM8749285.1"/>
    <property type="molecule type" value="Genomic_DNA"/>
</dbReference>
<protein>
    <submittedName>
        <fullName evidence="11">Glycosyltransferase family 39 protein</fullName>
        <ecNumber evidence="11">2.4.-.-</ecNumber>
    </submittedName>
</protein>
<evidence type="ECO:0000256" key="4">
    <source>
        <dbReference type="ARBA" id="ARBA00022679"/>
    </source>
</evidence>
<dbReference type="GO" id="GO:0005886">
    <property type="term" value="C:plasma membrane"/>
    <property type="evidence" value="ECO:0007669"/>
    <property type="project" value="UniProtKB-SubCell"/>
</dbReference>
<reference evidence="11" key="1">
    <citation type="submission" date="2022-06" db="EMBL/GenBank/DDBJ databases">
        <title>CFH 74404 Thermomicrobiaceae sp.</title>
        <authorList>
            <person name="Ming H."/>
            <person name="Li W.-J."/>
            <person name="Zhao Z."/>
        </authorList>
    </citation>
    <scope>NUCLEOTIDE SEQUENCE</scope>
    <source>
        <strain evidence="11">CFH 74404</strain>
    </source>
</reference>
<keyword evidence="12" id="KW-1185">Reference proteome</keyword>
<feature type="transmembrane region" description="Helical" evidence="9">
    <location>
        <begin position="200"/>
        <end position="230"/>
    </location>
</feature>
<dbReference type="InterPro" id="IPR050297">
    <property type="entry name" value="LipidA_mod_glycosyltrf_83"/>
</dbReference>
<feature type="transmembrane region" description="Helical" evidence="9">
    <location>
        <begin position="287"/>
        <end position="311"/>
    </location>
</feature>
<comment type="caution">
    <text evidence="11">The sequence shown here is derived from an EMBL/GenBank/DDBJ whole genome shotgun (WGS) entry which is preliminary data.</text>
</comment>
<keyword evidence="3 11" id="KW-0328">Glycosyltransferase</keyword>
<comment type="subcellular location">
    <subcellularLocation>
        <location evidence="1">Cell membrane</location>
        <topology evidence="1">Multi-pass membrane protein</topology>
    </subcellularLocation>
</comment>
<feature type="region of interest" description="Disordered" evidence="8">
    <location>
        <begin position="1"/>
        <end position="27"/>
    </location>
</feature>
<proteinExistence type="predicted"/>
<feature type="transmembrane region" description="Helical" evidence="9">
    <location>
        <begin position="323"/>
        <end position="339"/>
    </location>
</feature>
<feature type="transmembrane region" description="Helical" evidence="9">
    <location>
        <begin position="345"/>
        <end position="364"/>
    </location>
</feature>
<keyword evidence="6 9" id="KW-1133">Transmembrane helix</keyword>
<dbReference type="GO" id="GO:0009103">
    <property type="term" value="P:lipopolysaccharide biosynthetic process"/>
    <property type="evidence" value="ECO:0007669"/>
    <property type="project" value="UniProtKB-ARBA"/>
</dbReference>
<dbReference type="GO" id="GO:0016763">
    <property type="term" value="F:pentosyltransferase activity"/>
    <property type="evidence" value="ECO:0007669"/>
    <property type="project" value="TreeGrafter"/>
</dbReference>
<evidence type="ECO:0000313" key="12">
    <source>
        <dbReference type="Proteomes" id="UP001165306"/>
    </source>
</evidence>
<evidence type="ECO:0000256" key="7">
    <source>
        <dbReference type="ARBA" id="ARBA00023136"/>
    </source>
</evidence>
<evidence type="ECO:0000256" key="1">
    <source>
        <dbReference type="ARBA" id="ARBA00004651"/>
    </source>
</evidence>
<dbReference type="Proteomes" id="UP001165306">
    <property type="component" value="Unassembled WGS sequence"/>
</dbReference>
<keyword evidence="7 9" id="KW-0472">Membrane</keyword>
<sequence length="543" mass="59231">MATKPHIDQRQRTKSNASPATSLPRVGAHPWPRRALVAAGAAATVDRLILALALVTGAALRLWQINSLGLNSDEAVYLGQAAAIAGDPILSQFFPIFRAHPLLFQFILALAYPIGGTDGSDLVGRLVSVAVGLATVYLVYRAGARLYGRRAGAIAALFLALMPYHVIVTRQILLDGPMTFCATLSLYMVSRFAATERPVWLYAAGAGMGLTFLAKETGIILLGSIYAFLALAPEIRFRLRDLALSTAIMALVIAPFPLSITLAGGGGSQRAHQYLVWQLFRRPNHEWTFYPSTVPLAIGPLLILTALLGLWLVRRRWSWREKLLVAWIVVPVLFFQSWPTKGFQYLLPIAPPLAILAAQAVIQLGQRAAATKIRRAGWLAPLLAGAIALTLLVPSWSRIQASTSDRFLAGSGGVPGGREAGEWIRENTPEGARFMTVGPSMANIIQFYGHRQGKGLSVSPNPLHRNPSYEPIFNPDLQLRSGELQYIVWDSFSAGRSPFFSEKLLSYARRYHGRIVHTESIPVAAPDGSVVQKPVIVIYEVRP</sequence>
<evidence type="ECO:0000256" key="2">
    <source>
        <dbReference type="ARBA" id="ARBA00022475"/>
    </source>
</evidence>
<feature type="domain" description="Glycosyltransferase RgtA/B/C/D-like" evidence="10">
    <location>
        <begin position="100"/>
        <end position="255"/>
    </location>
</feature>
<dbReference type="PANTHER" id="PTHR33908">
    <property type="entry name" value="MANNOSYLTRANSFERASE YKCB-RELATED"/>
    <property type="match status" value="1"/>
</dbReference>
<organism evidence="11 12">
    <name type="scientific">Thermalbibacter longus</name>
    <dbReference type="NCBI Taxonomy" id="2951981"/>
    <lineage>
        <taxon>Bacteria</taxon>
        <taxon>Pseudomonadati</taxon>
        <taxon>Thermomicrobiota</taxon>
        <taxon>Thermomicrobia</taxon>
        <taxon>Thermomicrobiales</taxon>
        <taxon>Thermomicrobiaceae</taxon>
        <taxon>Thermalbibacter</taxon>
    </lineage>
</organism>
<gene>
    <name evidence="11" type="ORF">NET02_09015</name>
</gene>
<dbReference type="InterPro" id="IPR038731">
    <property type="entry name" value="RgtA/B/C-like"/>
</dbReference>
<dbReference type="PANTHER" id="PTHR33908:SF11">
    <property type="entry name" value="MEMBRANE PROTEIN"/>
    <property type="match status" value="1"/>
</dbReference>
<evidence type="ECO:0000256" key="3">
    <source>
        <dbReference type="ARBA" id="ARBA00022676"/>
    </source>
</evidence>
<keyword evidence="2" id="KW-1003">Cell membrane</keyword>
<feature type="transmembrane region" description="Helical" evidence="9">
    <location>
        <begin position="146"/>
        <end position="165"/>
    </location>
</feature>
<feature type="transmembrane region" description="Helical" evidence="9">
    <location>
        <begin position="122"/>
        <end position="140"/>
    </location>
</feature>
<name>A0AA41WFU5_9BACT</name>
<feature type="compositionally biased region" description="Basic and acidic residues" evidence="8">
    <location>
        <begin position="1"/>
        <end position="11"/>
    </location>
</feature>
<feature type="transmembrane region" description="Helical" evidence="9">
    <location>
        <begin position="35"/>
        <end position="60"/>
    </location>
</feature>
<dbReference type="AlphaFoldDB" id="A0AA41WFU5"/>
<evidence type="ECO:0000259" key="10">
    <source>
        <dbReference type="Pfam" id="PF13231"/>
    </source>
</evidence>
<dbReference type="EC" id="2.4.-.-" evidence="11"/>
<feature type="transmembrane region" description="Helical" evidence="9">
    <location>
        <begin position="242"/>
        <end position="267"/>
    </location>
</feature>